<sequence>MSSSSSSVSDQLWRPFVLDELTKGFCKKELLARDIHFWEARNPKKGGLLMRYELLLIDQKGTTIQAFIPAYRLGDYEEKLKAGEVYKFNSFLVINNKKAGEVYNIGSFLVIINKTSYKFSSHRFLIQFIPETTMVQADHDDYTIEGQNFGIRSNAEFNESVDKNEDLYGNNSFIMSRVQSKEDIEKSMFRRWMERNEESEEAHQITYSEFLKKITWNSDRSLWSKVESFEEIQSAGDTKYDDYKSVSYDRGLLDSDSEWHDVMDEATQWSTPYQLRRLFVCLLIYCQVHYKKYAH</sequence>
<dbReference type="OrthoDB" id="1103770at2759"/>
<accession>A0A6D2HUY5</accession>
<evidence type="ECO:0000313" key="2">
    <source>
        <dbReference type="Proteomes" id="UP000467841"/>
    </source>
</evidence>
<dbReference type="AlphaFoldDB" id="A0A6D2HUY5"/>
<gene>
    <name evidence="1" type="ORF">MERR_LOCUS4253</name>
</gene>
<protein>
    <submittedName>
        <fullName evidence="1">Uncharacterized protein</fullName>
    </submittedName>
</protein>
<dbReference type="CDD" id="cd04480">
    <property type="entry name" value="RPA1_DBD_A_like"/>
    <property type="match status" value="1"/>
</dbReference>
<evidence type="ECO:0000313" key="1">
    <source>
        <dbReference type="EMBL" id="CAA7017018.1"/>
    </source>
</evidence>
<keyword evidence="2" id="KW-1185">Reference proteome</keyword>
<comment type="caution">
    <text evidence="1">The sequence shown here is derived from an EMBL/GenBank/DDBJ whole genome shotgun (WGS) entry which is preliminary data.</text>
</comment>
<organism evidence="1 2">
    <name type="scientific">Microthlaspi erraticum</name>
    <dbReference type="NCBI Taxonomy" id="1685480"/>
    <lineage>
        <taxon>Eukaryota</taxon>
        <taxon>Viridiplantae</taxon>
        <taxon>Streptophyta</taxon>
        <taxon>Embryophyta</taxon>
        <taxon>Tracheophyta</taxon>
        <taxon>Spermatophyta</taxon>
        <taxon>Magnoliopsida</taxon>
        <taxon>eudicotyledons</taxon>
        <taxon>Gunneridae</taxon>
        <taxon>Pentapetalae</taxon>
        <taxon>rosids</taxon>
        <taxon>malvids</taxon>
        <taxon>Brassicales</taxon>
        <taxon>Brassicaceae</taxon>
        <taxon>Coluteocarpeae</taxon>
        <taxon>Microthlaspi</taxon>
    </lineage>
</organism>
<dbReference type="Proteomes" id="UP000467841">
    <property type="component" value="Unassembled WGS sequence"/>
</dbReference>
<reference evidence="1" key="1">
    <citation type="submission" date="2020-01" db="EMBL/GenBank/DDBJ databases">
        <authorList>
            <person name="Mishra B."/>
        </authorList>
    </citation>
    <scope>NUCLEOTIDE SEQUENCE [LARGE SCALE GENOMIC DNA]</scope>
</reference>
<proteinExistence type="predicted"/>
<dbReference type="EMBL" id="CACVBM020000277">
    <property type="protein sequence ID" value="CAA7017018.1"/>
    <property type="molecule type" value="Genomic_DNA"/>
</dbReference>
<name>A0A6D2HUY5_9BRAS</name>